<evidence type="ECO:0000256" key="6">
    <source>
        <dbReference type="ARBA" id="ARBA00022977"/>
    </source>
</evidence>
<dbReference type="AlphaFoldDB" id="A0A7S9WVZ2"/>
<dbReference type="InterPro" id="IPR038521">
    <property type="entry name" value="ThiC/Bza_core_dom"/>
</dbReference>
<dbReference type="GO" id="GO:0009229">
    <property type="term" value="P:thiamine diphosphate biosynthetic process"/>
    <property type="evidence" value="ECO:0007669"/>
    <property type="project" value="UniProtKB-UniRule"/>
</dbReference>
<name>A0A7S9WVZ2_9BACT</name>
<dbReference type="GO" id="GO:0051539">
    <property type="term" value="F:4 iron, 4 sulfur cluster binding"/>
    <property type="evidence" value="ECO:0007669"/>
    <property type="project" value="UniProtKB-KW"/>
</dbReference>
<accession>A0A7S9WVZ2</accession>
<dbReference type="InterPro" id="IPR037509">
    <property type="entry name" value="ThiC"/>
</dbReference>
<dbReference type="SFLD" id="SFLDS00113">
    <property type="entry name" value="Radical_SAM_Phosphomethylpyrim"/>
    <property type="match status" value="1"/>
</dbReference>
<dbReference type="PANTHER" id="PTHR30557:SF1">
    <property type="entry name" value="PHOSPHOMETHYLPYRIMIDINE SYNTHASE, CHLOROPLASTIC"/>
    <property type="match status" value="1"/>
</dbReference>
<dbReference type="UniPathway" id="UPA00060"/>
<feature type="binding site" evidence="10">
    <location>
        <position position="69"/>
    </location>
    <ligand>
        <name>substrate</name>
    </ligand>
</feature>
<evidence type="ECO:0000256" key="3">
    <source>
        <dbReference type="ARBA" id="ARBA00022691"/>
    </source>
</evidence>
<feature type="binding site" evidence="10">
    <location>
        <position position="98"/>
    </location>
    <ligand>
        <name>substrate</name>
    </ligand>
</feature>
<evidence type="ECO:0000313" key="11">
    <source>
        <dbReference type="EMBL" id="QPH95075.1"/>
    </source>
</evidence>
<feature type="binding site" evidence="10">
    <location>
        <begin position="223"/>
        <end position="226"/>
    </location>
    <ligand>
        <name>substrate</name>
    </ligand>
</feature>
<dbReference type="RefSeq" id="WP_107856656.1">
    <property type="nucleotide sequence ID" value="NZ_CP060705.1"/>
</dbReference>
<gene>
    <name evidence="10 11" type="primary">thiC</name>
    <name evidence="11" type="ORF">CVT08_06500</name>
</gene>
<feature type="binding site" evidence="10">
    <location>
        <position position="262"/>
    </location>
    <ligand>
        <name>substrate</name>
    </ligand>
</feature>
<dbReference type="NCBIfam" id="TIGR00190">
    <property type="entry name" value="thiC"/>
    <property type="match status" value="1"/>
</dbReference>
<feature type="binding site" evidence="10">
    <location>
        <position position="289"/>
    </location>
    <ligand>
        <name>substrate</name>
    </ligand>
</feature>
<evidence type="ECO:0000313" key="12">
    <source>
        <dbReference type="Proteomes" id="UP000594707"/>
    </source>
</evidence>
<protein>
    <recommendedName>
        <fullName evidence="10">Phosphomethylpyrimidine synthase</fullName>
        <ecNumber evidence="10">4.1.99.17</ecNumber>
    </recommendedName>
    <alternativeName>
        <fullName evidence="10">Hydroxymethylpyrimidine phosphate synthase</fullName>
        <shortName evidence="10">HMP-P synthase</shortName>
        <shortName evidence="10">HMP-phosphate synthase</shortName>
        <shortName evidence="10">HMPP synthase</shortName>
    </alternativeName>
    <alternativeName>
        <fullName evidence="10">Thiamine biosynthesis protein ThiC</fullName>
    </alternativeName>
</protein>
<dbReference type="InterPro" id="IPR002817">
    <property type="entry name" value="ThiC/BzaA/B"/>
</dbReference>
<dbReference type="SFLD" id="SFLDF00407">
    <property type="entry name" value="phosphomethylpyrimidine_syntha"/>
    <property type="match status" value="1"/>
</dbReference>
<dbReference type="PANTHER" id="PTHR30557">
    <property type="entry name" value="THIAMINE BIOSYNTHESIS PROTEIN THIC"/>
    <property type="match status" value="1"/>
</dbReference>
<dbReference type="EC" id="4.1.99.17" evidence="10"/>
<sequence length="432" mass="47824">MRDKTQMYYARRGELTKEMSYVAKVEGIGENLLMDEVANGRIIIPANVNHINLKPMGIGRKLKTKINANIGNSSLSSDICAELRKLEICLEFGADTVMDLSTDGDLDAIRSAIIEHSSVPVGTVPMYEILKEAKEVTNITNELILSVLEKQAKQGVSYFTIHAGFLREFLSLVKKRKMGIVSRGGSLTASYMSKLNRQNPFYEIFDQILEICARYDVSLSLGDGLRPGCLYDATDEAQLSELKVLGELTLRAWQKDVQVMIEGPGHVPLSQIEYNMKIEQELCHDAPFYVLGPLVSDIGAGYDHITSAIGGTMAAYHGASMLCYVTQKEHLGLPNENDVREGIVAHKIAAHAADVALGKAGAIEKDHAMSDARYAFDWNKQFELSFDPKKARELHDESLPEDAFKSAHFCSMCGPKFCAYKISKDLEKGEKC</sequence>
<dbReference type="Gene3D" id="3.20.20.540">
    <property type="entry name" value="Radical SAM ThiC family, central domain"/>
    <property type="match status" value="1"/>
</dbReference>
<keyword evidence="4 10" id="KW-0479">Metal-binding</keyword>
<evidence type="ECO:0000256" key="7">
    <source>
        <dbReference type="ARBA" id="ARBA00023004"/>
    </source>
</evidence>
<keyword evidence="5 10" id="KW-0862">Zinc</keyword>
<dbReference type="EMBL" id="CP060705">
    <property type="protein sequence ID" value="QPH95075.1"/>
    <property type="molecule type" value="Genomic_DNA"/>
</dbReference>
<evidence type="ECO:0000256" key="4">
    <source>
        <dbReference type="ARBA" id="ARBA00022723"/>
    </source>
</evidence>
<evidence type="ECO:0000256" key="2">
    <source>
        <dbReference type="ARBA" id="ARBA00022485"/>
    </source>
</evidence>
<comment type="catalytic activity">
    <reaction evidence="10">
        <text>5-amino-1-(5-phospho-beta-D-ribosyl)imidazole + S-adenosyl-L-methionine = 4-amino-2-methyl-5-(phosphooxymethyl)pyrimidine + CO + 5'-deoxyadenosine + formate + L-methionine + 3 H(+)</text>
        <dbReference type="Rhea" id="RHEA:24840"/>
        <dbReference type="ChEBI" id="CHEBI:15378"/>
        <dbReference type="ChEBI" id="CHEBI:15740"/>
        <dbReference type="ChEBI" id="CHEBI:17245"/>
        <dbReference type="ChEBI" id="CHEBI:17319"/>
        <dbReference type="ChEBI" id="CHEBI:57844"/>
        <dbReference type="ChEBI" id="CHEBI:58354"/>
        <dbReference type="ChEBI" id="CHEBI:59789"/>
        <dbReference type="ChEBI" id="CHEBI:137981"/>
        <dbReference type="EC" id="4.1.99.17"/>
    </reaction>
</comment>
<feature type="binding site" evidence="10">
    <location>
        <position position="410"/>
    </location>
    <ligand>
        <name>[4Fe-4S] cluster</name>
        <dbReference type="ChEBI" id="CHEBI:49883"/>
        <note>4Fe-4S-S-AdoMet</note>
    </ligand>
</feature>
<keyword evidence="9 10" id="KW-0456">Lyase</keyword>
<comment type="pathway">
    <text evidence="10">Cofactor biosynthesis; thiamine diphosphate biosynthesis.</text>
</comment>
<feature type="binding site" evidence="10">
    <location>
        <position position="330"/>
    </location>
    <ligand>
        <name>Zn(2+)</name>
        <dbReference type="ChEBI" id="CHEBI:29105"/>
    </ligand>
</feature>
<dbReference type="FunFam" id="3.20.20.540:FF:000001">
    <property type="entry name" value="Phosphomethylpyrimidine synthase"/>
    <property type="match status" value="1"/>
</dbReference>
<feature type="binding site" evidence="10">
    <location>
        <position position="413"/>
    </location>
    <ligand>
        <name>[4Fe-4S] cluster</name>
        <dbReference type="ChEBI" id="CHEBI:49883"/>
        <note>4Fe-4S-S-AdoMet</note>
    </ligand>
</feature>
<dbReference type="GO" id="GO:0008270">
    <property type="term" value="F:zinc ion binding"/>
    <property type="evidence" value="ECO:0007669"/>
    <property type="project" value="UniProtKB-UniRule"/>
</dbReference>
<feature type="binding site" evidence="10">
    <location>
        <position position="127"/>
    </location>
    <ligand>
        <name>substrate</name>
    </ligand>
</feature>
<evidence type="ECO:0000256" key="10">
    <source>
        <dbReference type="HAMAP-Rule" id="MF_00089"/>
    </source>
</evidence>
<dbReference type="Proteomes" id="UP000594707">
    <property type="component" value="Chromosome"/>
</dbReference>
<comment type="cofactor">
    <cofactor evidence="10">
        <name>[4Fe-4S] cluster</name>
        <dbReference type="ChEBI" id="CHEBI:49883"/>
    </cofactor>
    <text evidence="10">Binds 1 [4Fe-4S] cluster per subunit. The cluster is coordinated with 3 cysteines and an exchangeable S-adenosyl-L-methionine.</text>
</comment>
<dbReference type="NCBIfam" id="NF009895">
    <property type="entry name" value="PRK13352.1"/>
    <property type="match status" value="1"/>
</dbReference>
<evidence type="ECO:0000256" key="8">
    <source>
        <dbReference type="ARBA" id="ARBA00023014"/>
    </source>
</evidence>
<dbReference type="GO" id="GO:0070284">
    <property type="term" value="F:phosphomethylpyrimidine synthase activity"/>
    <property type="evidence" value="ECO:0007669"/>
    <property type="project" value="UniProtKB-EC"/>
</dbReference>
<keyword evidence="2 10" id="KW-0004">4Fe-4S</keyword>
<feature type="binding site" evidence="10">
    <location>
        <position position="418"/>
    </location>
    <ligand>
        <name>[4Fe-4S] cluster</name>
        <dbReference type="ChEBI" id="CHEBI:49883"/>
        <note>4Fe-4S-S-AdoMet</note>
    </ligand>
</feature>
<dbReference type="SFLD" id="SFLDG01114">
    <property type="entry name" value="phosphomethylpyrimidine_syntha"/>
    <property type="match status" value="1"/>
</dbReference>
<proteinExistence type="inferred from homology"/>
<dbReference type="Pfam" id="PF01964">
    <property type="entry name" value="ThiC_Rad_SAM"/>
    <property type="match status" value="1"/>
</dbReference>
<keyword evidence="7 10" id="KW-0408">Iron</keyword>
<feature type="binding site" evidence="10">
    <location>
        <position position="266"/>
    </location>
    <ligand>
        <name>Zn(2+)</name>
        <dbReference type="ChEBI" id="CHEBI:29105"/>
    </ligand>
</feature>
<evidence type="ECO:0000256" key="9">
    <source>
        <dbReference type="ARBA" id="ARBA00023239"/>
    </source>
</evidence>
<keyword evidence="3 10" id="KW-0949">S-adenosyl-L-methionine</keyword>
<comment type="similarity">
    <text evidence="10">Belongs to the ThiC family.</text>
</comment>
<dbReference type="GO" id="GO:0009228">
    <property type="term" value="P:thiamine biosynthetic process"/>
    <property type="evidence" value="ECO:0007669"/>
    <property type="project" value="UniProtKB-UniRule"/>
</dbReference>
<organism evidence="11 12">
    <name type="scientific">Campylobacter concisus</name>
    <dbReference type="NCBI Taxonomy" id="199"/>
    <lineage>
        <taxon>Bacteria</taxon>
        <taxon>Pseudomonadati</taxon>
        <taxon>Campylobacterota</taxon>
        <taxon>Epsilonproteobacteria</taxon>
        <taxon>Campylobacterales</taxon>
        <taxon>Campylobacteraceae</taxon>
        <taxon>Campylobacter</taxon>
    </lineage>
</organism>
<reference evidence="11 12" key="1">
    <citation type="journal article" date="2018" name="Emerg. Microbes Infect.">
        <title>Genomic analysis of oral Campylobacter concisus strains identified a potential bacterial molecular marker associated with active Crohn's disease.</title>
        <authorList>
            <person name="Liu F."/>
            <person name="Ma R."/>
            <person name="Tay C.Y.A."/>
            <person name="Octavia S."/>
            <person name="Lan R."/>
            <person name="Chung H.K.L."/>
            <person name="Riordan S.M."/>
            <person name="Grimm M.C."/>
            <person name="Leong R.W."/>
            <person name="Tanaka M.M."/>
            <person name="Connor S."/>
            <person name="Zhang L."/>
        </authorList>
    </citation>
    <scope>NUCLEOTIDE SEQUENCE [LARGE SCALE GENOMIC DNA]</scope>
    <source>
        <strain evidence="11 12">P13UCO-S1</strain>
    </source>
</reference>
<comment type="function">
    <text evidence="1 10">Catalyzes the synthesis of the hydroxymethylpyrimidine phosphate (HMP-P) moiety of thiamine from aminoimidazole ribotide (AIR) in a radical S-adenosyl-L-methionine (SAM)-dependent reaction.</text>
</comment>
<dbReference type="GO" id="GO:0005829">
    <property type="term" value="C:cytosol"/>
    <property type="evidence" value="ECO:0007669"/>
    <property type="project" value="TreeGrafter"/>
</dbReference>
<evidence type="ECO:0000256" key="5">
    <source>
        <dbReference type="ARBA" id="ARBA00022833"/>
    </source>
</evidence>
<feature type="binding site" evidence="10">
    <location>
        <position position="162"/>
    </location>
    <ligand>
        <name>substrate</name>
    </ligand>
</feature>
<feature type="binding site" evidence="10">
    <location>
        <begin position="182"/>
        <end position="184"/>
    </location>
    <ligand>
        <name>substrate</name>
    </ligand>
</feature>
<keyword evidence="6 10" id="KW-0784">Thiamine biosynthesis</keyword>
<dbReference type="HAMAP" id="MF_00089">
    <property type="entry name" value="ThiC"/>
    <property type="match status" value="1"/>
</dbReference>
<evidence type="ECO:0000256" key="1">
    <source>
        <dbReference type="ARBA" id="ARBA00003175"/>
    </source>
</evidence>
<keyword evidence="8 10" id="KW-0411">Iron-sulfur</keyword>
<dbReference type="Gene3D" id="6.10.250.620">
    <property type="match status" value="1"/>
</dbReference>